<feature type="domain" description="dUTPase-like" evidence="6">
    <location>
        <begin position="23"/>
        <end position="152"/>
    </location>
</feature>
<dbReference type="InterPro" id="IPR033704">
    <property type="entry name" value="dUTPase_trimeric"/>
</dbReference>
<dbReference type="GO" id="GO:0004170">
    <property type="term" value="F:dUTP diphosphatase activity"/>
    <property type="evidence" value="ECO:0007669"/>
    <property type="project" value="UniProtKB-UniRule"/>
</dbReference>
<evidence type="ECO:0000256" key="1">
    <source>
        <dbReference type="ARBA" id="ARBA00005142"/>
    </source>
</evidence>
<proteinExistence type="inferred from homology"/>
<protein>
    <recommendedName>
        <fullName evidence="5">Deoxyuridine 5'-triphosphate nucleotidohydrolase</fullName>
        <shortName evidence="5">dUTPase</shortName>
        <ecNumber evidence="5">3.6.1.23</ecNumber>
    </recommendedName>
    <alternativeName>
        <fullName evidence="5">dUTP pyrophosphatase</fullName>
    </alternativeName>
</protein>
<dbReference type="Proteomes" id="UP000799049">
    <property type="component" value="Unassembled WGS sequence"/>
</dbReference>
<dbReference type="NCBIfam" id="NF001862">
    <property type="entry name" value="PRK00601.1"/>
    <property type="match status" value="1"/>
</dbReference>
<keyword evidence="8" id="KW-1185">Reference proteome</keyword>
<comment type="pathway">
    <text evidence="1 5">Pyrimidine metabolism; dUMP biosynthesis; dUMP from dCTP (dUTP route): step 2/2.</text>
</comment>
<evidence type="ECO:0000256" key="4">
    <source>
        <dbReference type="ARBA" id="ARBA00023080"/>
    </source>
</evidence>
<keyword evidence="5" id="KW-0460">Magnesium</keyword>
<dbReference type="InterPro" id="IPR029054">
    <property type="entry name" value="dUTPase-like"/>
</dbReference>
<organism evidence="7 8">
    <name type="scientific">Andalucia godoyi</name>
    <name type="common">Flagellate</name>
    <dbReference type="NCBI Taxonomy" id="505711"/>
    <lineage>
        <taxon>Eukaryota</taxon>
        <taxon>Discoba</taxon>
        <taxon>Jakobida</taxon>
        <taxon>Andalucina</taxon>
        <taxon>Andaluciidae</taxon>
        <taxon>Andalucia</taxon>
    </lineage>
</organism>
<evidence type="ECO:0000313" key="8">
    <source>
        <dbReference type="Proteomes" id="UP000799049"/>
    </source>
</evidence>
<dbReference type="SUPFAM" id="SSF51283">
    <property type="entry name" value="dUTPase-like"/>
    <property type="match status" value="1"/>
</dbReference>
<evidence type="ECO:0000259" key="6">
    <source>
        <dbReference type="Pfam" id="PF00692"/>
    </source>
</evidence>
<evidence type="ECO:0000256" key="3">
    <source>
        <dbReference type="ARBA" id="ARBA00022801"/>
    </source>
</evidence>
<dbReference type="UniPathway" id="UPA00610">
    <property type="reaction ID" value="UER00666"/>
</dbReference>
<evidence type="ECO:0000256" key="5">
    <source>
        <dbReference type="RuleBase" id="RU367024"/>
    </source>
</evidence>
<keyword evidence="5" id="KW-0479">Metal-binding</keyword>
<sequence>MLSRVSKMSATHVQLRVHKMHDRAHDLMRGSPFSAGLDVSTPEAFVIPARSRLLVKTGLRVSFNPGWYMRVAPRSGLALKHGIDCGAGVIDSDYRSEIGVLLFNLGDADVSFNAGDRIAQLILERIPDVVDITYTDELDTTDRGEGGFGSTGLKHPRLV</sequence>
<dbReference type="PANTHER" id="PTHR11241:SF0">
    <property type="entry name" value="DEOXYURIDINE 5'-TRIPHOSPHATE NUCLEOTIDOHYDROLASE"/>
    <property type="match status" value="1"/>
</dbReference>
<dbReference type="Pfam" id="PF00692">
    <property type="entry name" value="dUTPase"/>
    <property type="match status" value="1"/>
</dbReference>
<comment type="similarity">
    <text evidence="2 5">Belongs to the dUTPase family.</text>
</comment>
<dbReference type="EMBL" id="VRVR01000024">
    <property type="protein sequence ID" value="KAF0852633.1"/>
    <property type="molecule type" value="Genomic_DNA"/>
</dbReference>
<dbReference type="Gene3D" id="2.70.40.10">
    <property type="match status" value="1"/>
</dbReference>
<gene>
    <name evidence="7" type="ORF">ANDGO_08224</name>
</gene>
<dbReference type="InterPro" id="IPR008181">
    <property type="entry name" value="dUTPase"/>
</dbReference>
<dbReference type="NCBIfam" id="TIGR00576">
    <property type="entry name" value="dut"/>
    <property type="match status" value="1"/>
</dbReference>
<dbReference type="GO" id="GO:0046081">
    <property type="term" value="P:dUTP catabolic process"/>
    <property type="evidence" value="ECO:0007669"/>
    <property type="project" value="UniProtKB-UniRule"/>
</dbReference>
<reference evidence="7" key="1">
    <citation type="submission" date="2019-09" db="EMBL/GenBank/DDBJ databases">
        <title>The Mitochondrial Proteome of the Jakobid, Andalucia godoyi, a Protist With the Most Gene-Rich and Bacteria-Like Mitochondrial Genome.</title>
        <authorList>
            <person name="Gray M.W."/>
            <person name="Burger G."/>
            <person name="Derelle R."/>
            <person name="Klimes V."/>
            <person name="Leger M."/>
            <person name="Sarrasin M."/>
            <person name="Vlcek C."/>
            <person name="Roger A.J."/>
            <person name="Elias M."/>
            <person name="Lang B.F."/>
        </authorList>
    </citation>
    <scope>NUCLEOTIDE SEQUENCE</scope>
    <source>
        <strain evidence="7">And28</strain>
    </source>
</reference>
<keyword evidence="4 5" id="KW-0546">Nucleotide metabolism</keyword>
<dbReference type="GO" id="GO:0006226">
    <property type="term" value="P:dUMP biosynthetic process"/>
    <property type="evidence" value="ECO:0007669"/>
    <property type="project" value="UniProtKB-UniRule"/>
</dbReference>
<evidence type="ECO:0000256" key="2">
    <source>
        <dbReference type="ARBA" id="ARBA00006581"/>
    </source>
</evidence>
<comment type="function">
    <text evidence="5">Involved in nucleotide metabolism via production of dUMP, the immediate precursor of thymidine nucleotides, and decreases the intracellular concentration of dUTP so that uracil cannot be incorporated into DNA.</text>
</comment>
<dbReference type="AlphaFoldDB" id="A0A8K0AI24"/>
<name>A0A8K0AI24_ANDGO</name>
<comment type="caution">
    <text evidence="7">The sequence shown here is derived from an EMBL/GenBank/DDBJ whole genome shotgun (WGS) entry which is preliminary data.</text>
</comment>
<dbReference type="GO" id="GO:0000287">
    <property type="term" value="F:magnesium ion binding"/>
    <property type="evidence" value="ECO:0007669"/>
    <property type="project" value="UniProtKB-UniRule"/>
</dbReference>
<dbReference type="CDD" id="cd07557">
    <property type="entry name" value="trimeric_dUTPase"/>
    <property type="match status" value="1"/>
</dbReference>
<dbReference type="PANTHER" id="PTHR11241">
    <property type="entry name" value="DEOXYURIDINE 5'-TRIPHOSPHATE NUCLEOTIDOHYDROLASE"/>
    <property type="match status" value="1"/>
</dbReference>
<comment type="catalytic activity">
    <reaction evidence="5">
        <text>dUTP + H2O = dUMP + diphosphate + H(+)</text>
        <dbReference type="Rhea" id="RHEA:10248"/>
        <dbReference type="ChEBI" id="CHEBI:15377"/>
        <dbReference type="ChEBI" id="CHEBI:15378"/>
        <dbReference type="ChEBI" id="CHEBI:33019"/>
        <dbReference type="ChEBI" id="CHEBI:61555"/>
        <dbReference type="ChEBI" id="CHEBI:246422"/>
        <dbReference type="EC" id="3.6.1.23"/>
    </reaction>
</comment>
<evidence type="ECO:0000313" key="7">
    <source>
        <dbReference type="EMBL" id="KAF0852633.1"/>
    </source>
</evidence>
<dbReference type="EC" id="3.6.1.23" evidence="5"/>
<comment type="cofactor">
    <cofactor evidence="5">
        <name>Mg(2+)</name>
        <dbReference type="ChEBI" id="CHEBI:18420"/>
    </cofactor>
</comment>
<dbReference type="OrthoDB" id="419889at2759"/>
<accession>A0A8K0AI24</accession>
<dbReference type="InterPro" id="IPR036157">
    <property type="entry name" value="dUTPase-like_sf"/>
</dbReference>
<keyword evidence="3 5" id="KW-0378">Hydrolase</keyword>